<evidence type="ECO:0000313" key="14">
    <source>
        <dbReference type="Proteomes" id="UP000474296"/>
    </source>
</evidence>
<reference evidence="13 14" key="1">
    <citation type="submission" date="2020-01" db="EMBL/GenBank/DDBJ databases">
        <title>Spongiivirga citrea KCTC 32990T.</title>
        <authorList>
            <person name="Wang G."/>
        </authorList>
    </citation>
    <scope>NUCLEOTIDE SEQUENCE [LARGE SCALE GENOMIC DNA]</scope>
    <source>
        <strain evidence="13 14">KCTC 32990</strain>
    </source>
</reference>
<feature type="transmembrane region" description="Helical" evidence="12">
    <location>
        <begin position="201"/>
        <end position="224"/>
    </location>
</feature>
<feature type="transmembrane region" description="Helical" evidence="12">
    <location>
        <begin position="141"/>
        <end position="161"/>
    </location>
</feature>
<dbReference type="RefSeq" id="WP_164029222.1">
    <property type="nucleotide sequence ID" value="NZ_JAABOQ010000001.1"/>
</dbReference>
<keyword evidence="9 12" id="KW-0472">Membrane</keyword>
<keyword evidence="6" id="KW-0560">Oxidoreductase</keyword>
<comment type="caution">
    <text evidence="13">The sequence shown here is derived from an EMBL/GenBank/DDBJ whole genome shotgun (WGS) entry which is preliminary data.</text>
</comment>
<dbReference type="GO" id="GO:0006784">
    <property type="term" value="P:heme A biosynthetic process"/>
    <property type="evidence" value="ECO:0007669"/>
    <property type="project" value="InterPro"/>
</dbReference>
<accession>A0A6M0CE11</accession>
<dbReference type="PANTHER" id="PTHR35457">
    <property type="entry name" value="HEME A SYNTHASE"/>
    <property type="match status" value="1"/>
</dbReference>
<evidence type="ECO:0000256" key="5">
    <source>
        <dbReference type="ARBA" id="ARBA00022989"/>
    </source>
</evidence>
<organism evidence="13 14">
    <name type="scientific">Spongiivirga citrea</name>
    <dbReference type="NCBI Taxonomy" id="1481457"/>
    <lineage>
        <taxon>Bacteria</taxon>
        <taxon>Pseudomonadati</taxon>
        <taxon>Bacteroidota</taxon>
        <taxon>Flavobacteriia</taxon>
        <taxon>Flavobacteriales</taxon>
        <taxon>Flavobacteriaceae</taxon>
        <taxon>Spongiivirga</taxon>
    </lineage>
</organism>
<protein>
    <submittedName>
        <fullName evidence="13">Heme A synthase</fullName>
    </submittedName>
</protein>
<feature type="transmembrane region" description="Helical" evidence="12">
    <location>
        <begin position="116"/>
        <end position="136"/>
    </location>
</feature>
<feature type="transmembrane region" description="Helical" evidence="12">
    <location>
        <begin position="312"/>
        <end position="332"/>
    </location>
</feature>
<keyword evidence="3 12" id="KW-0812">Transmembrane</keyword>
<dbReference type="GO" id="GO:0016491">
    <property type="term" value="F:oxidoreductase activity"/>
    <property type="evidence" value="ECO:0007669"/>
    <property type="project" value="UniProtKB-KW"/>
</dbReference>
<keyword evidence="10" id="KW-1015">Disulfide bond</keyword>
<evidence type="ECO:0000313" key="13">
    <source>
        <dbReference type="EMBL" id="NER15961.1"/>
    </source>
</evidence>
<keyword evidence="7" id="KW-0408">Iron</keyword>
<keyword evidence="4" id="KW-0479">Metal-binding</keyword>
<keyword evidence="2" id="KW-1003">Cell membrane</keyword>
<dbReference type="Proteomes" id="UP000474296">
    <property type="component" value="Unassembled WGS sequence"/>
</dbReference>
<evidence type="ECO:0000256" key="11">
    <source>
        <dbReference type="ARBA" id="ARBA00023444"/>
    </source>
</evidence>
<evidence type="ECO:0000256" key="12">
    <source>
        <dbReference type="SAM" id="Phobius"/>
    </source>
</evidence>
<dbReference type="GO" id="GO:0046872">
    <property type="term" value="F:metal ion binding"/>
    <property type="evidence" value="ECO:0007669"/>
    <property type="project" value="UniProtKB-KW"/>
</dbReference>
<evidence type="ECO:0000256" key="4">
    <source>
        <dbReference type="ARBA" id="ARBA00022723"/>
    </source>
</evidence>
<feature type="transmembrane region" description="Helical" evidence="12">
    <location>
        <begin position="286"/>
        <end position="306"/>
    </location>
</feature>
<keyword evidence="14" id="KW-1185">Reference proteome</keyword>
<keyword evidence="8" id="KW-0350">Heme biosynthesis</keyword>
<feature type="transmembrane region" description="Helical" evidence="12">
    <location>
        <begin position="12"/>
        <end position="30"/>
    </location>
</feature>
<feature type="transmembrane region" description="Helical" evidence="12">
    <location>
        <begin position="173"/>
        <end position="192"/>
    </location>
</feature>
<dbReference type="InterPro" id="IPR050450">
    <property type="entry name" value="COX15/CtaA_HemeA_synthase"/>
</dbReference>
<evidence type="ECO:0000256" key="1">
    <source>
        <dbReference type="ARBA" id="ARBA00004141"/>
    </source>
</evidence>
<evidence type="ECO:0000256" key="10">
    <source>
        <dbReference type="ARBA" id="ARBA00023157"/>
    </source>
</evidence>
<comment type="pathway">
    <text evidence="11">Porphyrin-containing compound metabolism.</text>
</comment>
<evidence type="ECO:0000256" key="9">
    <source>
        <dbReference type="ARBA" id="ARBA00023136"/>
    </source>
</evidence>
<name>A0A6M0CE11_9FLAO</name>
<evidence type="ECO:0000256" key="6">
    <source>
        <dbReference type="ARBA" id="ARBA00023002"/>
    </source>
</evidence>
<evidence type="ECO:0000256" key="8">
    <source>
        <dbReference type="ARBA" id="ARBA00023133"/>
    </source>
</evidence>
<dbReference type="InterPro" id="IPR003780">
    <property type="entry name" value="COX15/CtaA_fam"/>
</dbReference>
<evidence type="ECO:0000256" key="3">
    <source>
        <dbReference type="ARBA" id="ARBA00022692"/>
    </source>
</evidence>
<gene>
    <name evidence="13" type="ORF">GWK10_02005</name>
</gene>
<dbReference type="AlphaFoldDB" id="A0A6M0CE11"/>
<evidence type="ECO:0000256" key="2">
    <source>
        <dbReference type="ARBA" id="ARBA00022475"/>
    </source>
</evidence>
<dbReference type="EMBL" id="JAABOQ010000001">
    <property type="protein sequence ID" value="NER15961.1"/>
    <property type="molecule type" value="Genomic_DNA"/>
</dbReference>
<dbReference type="Pfam" id="PF02628">
    <property type="entry name" value="COX15-CtaA"/>
    <property type="match status" value="1"/>
</dbReference>
<feature type="transmembrane region" description="Helical" evidence="12">
    <location>
        <begin position="253"/>
        <end position="274"/>
    </location>
</feature>
<dbReference type="GO" id="GO:0016020">
    <property type="term" value="C:membrane"/>
    <property type="evidence" value="ECO:0007669"/>
    <property type="project" value="UniProtKB-SubCell"/>
</dbReference>
<keyword evidence="5 12" id="KW-1133">Transmembrane helix</keyword>
<comment type="subcellular location">
    <subcellularLocation>
        <location evidence="1">Membrane</location>
        <topology evidence="1">Multi-pass membrane protein</topology>
    </subcellularLocation>
</comment>
<dbReference type="PANTHER" id="PTHR35457:SF1">
    <property type="entry name" value="HEME A SYNTHASE"/>
    <property type="match status" value="1"/>
</dbReference>
<proteinExistence type="predicted"/>
<evidence type="ECO:0000256" key="7">
    <source>
        <dbReference type="ARBA" id="ARBA00023004"/>
    </source>
</evidence>
<sequence length="344" mass="39087">MKNNFRKAAKASLILVYIVIIAGAVVRMTGSGMGCPDWPKCFGYLIPPTERAELEWKPNTFYNEGRIIIVNETLRITPNDFTSSSTYNERNWDAYTAHDYAIFNPLHTWIEYINRLFGALSGIPVLLMTVLSFFLFKDDKWLAYLSVLTLIALGFTAWLGKTVVDSNLAPVKITIHMVVALLIVALILSLIYRSKESVSNFIYNASFNKLLIVAVVLSLIQIILGTQVRQFVDMNIKQVGYESPELWLNNPTITFYIHRSLSILVVVLNAFLWYLNKKNSLGFSKINWVMAFIGIEALTGVLMYYVDFPFGSQPIHLVIATLLFGMQYYLFLESRKARVSVQSS</sequence>